<dbReference type="SUPFAM" id="SSF53335">
    <property type="entry name" value="S-adenosyl-L-methionine-dependent methyltransferases"/>
    <property type="match status" value="1"/>
</dbReference>
<organism evidence="4">
    <name type="scientific">hydrothermal vent metagenome</name>
    <dbReference type="NCBI Taxonomy" id="652676"/>
    <lineage>
        <taxon>unclassified sequences</taxon>
        <taxon>metagenomes</taxon>
        <taxon>ecological metagenomes</taxon>
    </lineage>
</organism>
<dbReference type="PIRSF" id="PIRSF003078">
    <property type="entry name" value="GidB"/>
    <property type="match status" value="1"/>
</dbReference>
<evidence type="ECO:0000256" key="1">
    <source>
        <dbReference type="ARBA" id="ARBA00022490"/>
    </source>
</evidence>
<dbReference type="GO" id="GO:0070043">
    <property type="term" value="F:rRNA (guanine-N7-)-methyltransferase activity"/>
    <property type="evidence" value="ECO:0007669"/>
    <property type="project" value="TreeGrafter"/>
</dbReference>
<reference evidence="4" key="1">
    <citation type="submission" date="2016-10" db="EMBL/GenBank/DDBJ databases">
        <authorList>
            <person name="de Groot N.N."/>
        </authorList>
    </citation>
    <scope>NUCLEOTIDE SEQUENCE</scope>
</reference>
<proteinExistence type="inferred from homology"/>
<dbReference type="PANTHER" id="PTHR31760">
    <property type="entry name" value="S-ADENOSYL-L-METHIONINE-DEPENDENT METHYLTRANSFERASES SUPERFAMILY PROTEIN"/>
    <property type="match status" value="1"/>
</dbReference>
<keyword evidence="3 4" id="KW-0808">Transferase</keyword>
<keyword evidence="2" id="KW-0698">rRNA processing</keyword>
<dbReference type="EMBL" id="FPHE01000072">
    <property type="protein sequence ID" value="SFV57004.1"/>
    <property type="molecule type" value="Genomic_DNA"/>
</dbReference>
<dbReference type="AlphaFoldDB" id="A0A1W1BU37"/>
<dbReference type="CDD" id="cd02440">
    <property type="entry name" value="AdoMet_MTases"/>
    <property type="match status" value="1"/>
</dbReference>
<dbReference type="GO" id="GO:0005829">
    <property type="term" value="C:cytosol"/>
    <property type="evidence" value="ECO:0007669"/>
    <property type="project" value="TreeGrafter"/>
</dbReference>
<evidence type="ECO:0000313" key="4">
    <source>
        <dbReference type="EMBL" id="SFV57004.1"/>
    </source>
</evidence>
<keyword evidence="1" id="KW-0963">Cytoplasm</keyword>
<dbReference type="InterPro" id="IPR003682">
    <property type="entry name" value="rRNA_ssu_MeTfrase_G"/>
</dbReference>
<evidence type="ECO:0000256" key="3">
    <source>
        <dbReference type="ARBA" id="ARBA00022679"/>
    </source>
</evidence>
<dbReference type="Gene3D" id="3.40.50.150">
    <property type="entry name" value="Vaccinia Virus protein VP39"/>
    <property type="match status" value="1"/>
</dbReference>
<accession>A0A1W1BU37</accession>
<name>A0A1W1BU37_9ZZZZ</name>
<dbReference type="InterPro" id="IPR029063">
    <property type="entry name" value="SAM-dependent_MTases_sf"/>
</dbReference>
<gene>
    <name evidence="4" type="ORF">MNB_SV-12-195</name>
</gene>
<dbReference type="PANTHER" id="PTHR31760:SF0">
    <property type="entry name" value="S-ADENOSYL-L-METHIONINE-DEPENDENT METHYLTRANSFERASES SUPERFAMILY PROTEIN"/>
    <property type="match status" value="1"/>
</dbReference>
<dbReference type="Pfam" id="PF02527">
    <property type="entry name" value="GidB"/>
    <property type="match status" value="1"/>
</dbReference>
<dbReference type="NCBIfam" id="TIGR00138">
    <property type="entry name" value="rsmG_gidB"/>
    <property type="match status" value="1"/>
</dbReference>
<dbReference type="HAMAP" id="MF_00074">
    <property type="entry name" value="16SrRNA_methyltr_G"/>
    <property type="match status" value="1"/>
</dbReference>
<evidence type="ECO:0000256" key="2">
    <source>
        <dbReference type="ARBA" id="ARBA00022552"/>
    </source>
</evidence>
<protein>
    <submittedName>
        <fullName evidence="4">rRNA small subunit 7-methylguanosine (M7G) methyltransferase GidB</fullName>
    </submittedName>
</protein>
<keyword evidence="4" id="KW-0489">Methyltransferase</keyword>
<sequence length="198" mass="22791">MNSEKLSDKIEYSNISIDKNQIGQLEGFTSLLEEWNQIHNLTGAKTRDKIYKNILDSLYPYVFIQKPNSILDVGTGAGFPGLILAIAYPQCKTVLCEPRNKRASFLKFVAMEIGLENVEVVKKRVEDYNSSEPFELITSRAVTNTKMLLSLTQHLQDDDTRFLFYKGEKVFSELELVNSPIYYDIIEKNQRNYLYIKG</sequence>